<protein>
    <submittedName>
        <fullName evidence="2">Acetyltransferase</fullName>
    </submittedName>
</protein>
<dbReference type="Gene3D" id="3.40.630.30">
    <property type="match status" value="1"/>
</dbReference>
<dbReference type="GO" id="GO:0016747">
    <property type="term" value="F:acyltransferase activity, transferring groups other than amino-acyl groups"/>
    <property type="evidence" value="ECO:0007669"/>
    <property type="project" value="InterPro"/>
</dbReference>
<dbReference type="InterPro" id="IPR000182">
    <property type="entry name" value="GNAT_dom"/>
</dbReference>
<name>A0A514TUK3_9CAUD</name>
<evidence type="ECO:0000259" key="1">
    <source>
        <dbReference type="PROSITE" id="PS51186"/>
    </source>
</evidence>
<reference evidence="2" key="1">
    <citation type="submission" date="2019-06" db="EMBL/GenBank/DDBJ databases">
        <title>Complete genome sequence of Aeromonas hydrophila bacteriophage PS1.</title>
        <authorList>
            <person name="Rai S."/>
            <person name="Tyagi A."/>
            <person name="Kumar N."/>
            <person name="Singh N."/>
        </authorList>
    </citation>
    <scope>NUCLEOTIDE SEQUENCE [LARGE SCALE GENOMIC DNA]</scope>
</reference>
<gene>
    <name evidence="2" type="ORF">PS1_0196</name>
</gene>
<dbReference type="InterPro" id="IPR016181">
    <property type="entry name" value="Acyl_CoA_acyltransferase"/>
</dbReference>
<dbReference type="Pfam" id="PF13508">
    <property type="entry name" value="Acetyltransf_7"/>
    <property type="match status" value="1"/>
</dbReference>
<evidence type="ECO:0000313" key="2">
    <source>
        <dbReference type="EMBL" id="QDJ96707.1"/>
    </source>
</evidence>
<dbReference type="EMBL" id="MN032614">
    <property type="protein sequence ID" value="QDJ96707.1"/>
    <property type="molecule type" value="Genomic_DNA"/>
</dbReference>
<dbReference type="Proteomes" id="UP000317703">
    <property type="component" value="Segment"/>
</dbReference>
<keyword evidence="3" id="KW-1185">Reference proteome</keyword>
<dbReference type="CDD" id="cd04301">
    <property type="entry name" value="NAT_SF"/>
    <property type="match status" value="1"/>
</dbReference>
<sequence length="161" mass="18149">MELKFLSVNINTIKNVLNEKQIAKVIELQNNLIKWEIENKKFLCDQETLSPLSTDINGLLRRDCQVLYVAINPVNNLPVAITVAEPHPDNREICGLMSVCVEPMYKREGIGSQLMNEIKEDLSSNGFKEIVLFLDFRSPEALGFYTSLGFQLTFANASLGI</sequence>
<organism evidence="2 3">
    <name type="scientific">Aeromonas phage PS1</name>
    <dbReference type="NCBI Taxonomy" id="2591406"/>
    <lineage>
        <taxon>Viruses</taxon>
        <taxon>Duplodnaviria</taxon>
        <taxon>Heunggongvirae</taxon>
        <taxon>Uroviricota</taxon>
        <taxon>Caudoviricetes</taxon>
        <taxon>Chimalliviridae</taxon>
        <taxon>Ferozepurvirus</taxon>
        <taxon>Ferozepurvirus PS1</taxon>
    </lineage>
</organism>
<dbReference type="PROSITE" id="PS51186">
    <property type="entry name" value="GNAT"/>
    <property type="match status" value="1"/>
</dbReference>
<accession>A0A514TUK3</accession>
<feature type="domain" description="N-acetyltransferase" evidence="1">
    <location>
        <begin position="12"/>
        <end position="161"/>
    </location>
</feature>
<evidence type="ECO:0000313" key="3">
    <source>
        <dbReference type="Proteomes" id="UP000317703"/>
    </source>
</evidence>
<dbReference type="SUPFAM" id="SSF55729">
    <property type="entry name" value="Acyl-CoA N-acyltransferases (Nat)"/>
    <property type="match status" value="1"/>
</dbReference>
<proteinExistence type="predicted"/>